<evidence type="ECO:0000313" key="3">
    <source>
        <dbReference type="Proteomes" id="UP000664044"/>
    </source>
</evidence>
<name>A0ABS3G9U5_9FLAO</name>
<dbReference type="Gene3D" id="3.10.450.50">
    <property type="match status" value="1"/>
</dbReference>
<feature type="domain" description="SnoaL-like" evidence="1">
    <location>
        <begin position="11"/>
        <end position="81"/>
    </location>
</feature>
<keyword evidence="3" id="KW-1185">Reference proteome</keyword>
<gene>
    <name evidence="2" type="ORF">J0656_18690</name>
</gene>
<proteinExistence type="predicted"/>
<dbReference type="Proteomes" id="UP000664044">
    <property type="component" value="Unassembled WGS sequence"/>
</dbReference>
<dbReference type="EMBL" id="JAFLNL010000015">
    <property type="protein sequence ID" value="MBO0356053.1"/>
    <property type="molecule type" value="Genomic_DNA"/>
</dbReference>
<reference evidence="2 3" key="1">
    <citation type="submission" date="2021-03" db="EMBL/GenBank/DDBJ databases">
        <title>Muricauda lutimaris sp. nov. and Muricauda ruestringensis sp. nov, two marine members of the Flavobacteriaceae isolated from deep sea sediments of Western Pacific.</title>
        <authorList>
            <person name="Zhao S."/>
            <person name="Liu R."/>
        </authorList>
    </citation>
    <scope>NUCLEOTIDE SEQUENCE [LARGE SCALE GENOMIC DNA]</scope>
    <source>
        <strain evidence="2 3">BC31-1-A7</strain>
    </source>
</reference>
<evidence type="ECO:0000259" key="1">
    <source>
        <dbReference type="Pfam" id="PF12680"/>
    </source>
</evidence>
<sequence>MNKEFALKFSREWVESWNSHDIDLILSHYTEDFEIESPLAKQRFPKSDGLIKGKEAVKEYWTWGLELNPDLEFEIIDVLCGVTTISIYYLSKSSNVNVVEMMTFNEDSKVIKATVNYS</sequence>
<accession>A0ABS3G9U5</accession>
<dbReference type="Pfam" id="PF12680">
    <property type="entry name" value="SnoaL_2"/>
    <property type="match status" value="1"/>
</dbReference>
<comment type="caution">
    <text evidence="2">The sequence shown here is derived from an EMBL/GenBank/DDBJ whole genome shotgun (WGS) entry which is preliminary data.</text>
</comment>
<organism evidence="2 3">
    <name type="scientific">Flagellimonas aurea</name>
    <dbReference type="NCBI Taxonomy" id="2915619"/>
    <lineage>
        <taxon>Bacteria</taxon>
        <taxon>Pseudomonadati</taxon>
        <taxon>Bacteroidota</taxon>
        <taxon>Flavobacteriia</taxon>
        <taxon>Flavobacteriales</taxon>
        <taxon>Flavobacteriaceae</taxon>
        <taxon>Flagellimonas</taxon>
    </lineage>
</organism>
<dbReference type="RefSeq" id="WP_207036644.1">
    <property type="nucleotide sequence ID" value="NZ_JAFLNL010000015.1"/>
</dbReference>
<dbReference type="InterPro" id="IPR032710">
    <property type="entry name" value="NTF2-like_dom_sf"/>
</dbReference>
<dbReference type="InterPro" id="IPR037401">
    <property type="entry name" value="SnoaL-like"/>
</dbReference>
<protein>
    <submittedName>
        <fullName evidence="2">Nuclear transport factor 2 family protein</fullName>
    </submittedName>
</protein>
<evidence type="ECO:0000313" key="2">
    <source>
        <dbReference type="EMBL" id="MBO0356053.1"/>
    </source>
</evidence>
<dbReference type="SUPFAM" id="SSF54427">
    <property type="entry name" value="NTF2-like"/>
    <property type="match status" value="1"/>
</dbReference>